<dbReference type="InterPro" id="IPR012341">
    <property type="entry name" value="6hp_glycosidase-like_sf"/>
</dbReference>
<proteinExistence type="inferred from homology"/>
<dbReference type="Proteomes" id="UP001165122">
    <property type="component" value="Unassembled WGS sequence"/>
</dbReference>
<reference evidence="3" key="1">
    <citation type="journal article" date="2023" name="Commun. Biol.">
        <title>Genome analysis of Parmales, the sister group of diatoms, reveals the evolutionary specialization of diatoms from phago-mixotrophs to photoautotrophs.</title>
        <authorList>
            <person name="Ban H."/>
            <person name="Sato S."/>
            <person name="Yoshikawa S."/>
            <person name="Yamada K."/>
            <person name="Nakamura Y."/>
            <person name="Ichinomiya M."/>
            <person name="Sato N."/>
            <person name="Blanc-Mathieu R."/>
            <person name="Endo H."/>
            <person name="Kuwata A."/>
            <person name="Ogata H."/>
        </authorList>
    </citation>
    <scope>NUCLEOTIDE SEQUENCE [LARGE SCALE GENOMIC DNA]</scope>
    <source>
        <strain evidence="3">NIES 3700</strain>
    </source>
</reference>
<evidence type="ECO:0000313" key="2">
    <source>
        <dbReference type="EMBL" id="GMH61153.1"/>
    </source>
</evidence>
<dbReference type="EMBL" id="BRXW01000506">
    <property type="protein sequence ID" value="GMH61153.1"/>
    <property type="molecule type" value="Genomic_DNA"/>
</dbReference>
<evidence type="ECO:0000313" key="3">
    <source>
        <dbReference type="Proteomes" id="UP001165122"/>
    </source>
</evidence>
<dbReference type="InterPro" id="IPR008928">
    <property type="entry name" value="6-hairpin_glycosidase_sf"/>
</dbReference>
<dbReference type="PANTHER" id="PTHR11051">
    <property type="entry name" value="GLYCOSYL HYDROLASE-RELATED"/>
    <property type="match status" value="1"/>
</dbReference>
<dbReference type="SUPFAM" id="SSF48208">
    <property type="entry name" value="Six-hairpin glycosidases"/>
    <property type="match status" value="1"/>
</dbReference>
<accession>A0A9W7E3Q0</accession>
<dbReference type="Gene3D" id="1.50.10.10">
    <property type="match status" value="1"/>
</dbReference>
<comment type="caution">
    <text evidence="2">The sequence shown here is derived from an EMBL/GenBank/DDBJ whole genome shotgun (WGS) entry which is preliminary data.</text>
</comment>
<keyword evidence="3" id="KW-1185">Reference proteome</keyword>
<gene>
    <name evidence="2" type="ORF">TrLO_g219</name>
</gene>
<name>A0A9W7E3Q0_9STRA</name>
<comment type="similarity">
    <text evidence="1">Belongs to the glycosyl hydrolase 65 family.</text>
</comment>
<dbReference type="GO" id="GO:0004553">
    <property type="term" value="F:hydrolase activity, hydrolyzing O-glycosyl compounds"/>
    <property type="evidence" value="ECO:0007669"/>
    <property type="project" value="TreeGrafter"/>
</dbReference>
<dbReference type="GO" id="GO:0005975">
    <property type="term" value="P:carbohydrate metabolic process"/>
    <property type="evidence" value="ECO:0007669"/>
    <property type="project" value="InterPro"/>
</dbReference>
<organism evidence="2 3">
    <name type="scientific">Triparma laevis f. longispina</name>
    <dbReference type="NCBI Taxonomy" id="1714387"/>
    <lineage>
        <taxon>Eukaryota</taxon>
        <taxon>Sar</taxon>
        <taxon>Stramenopiles</taxon>
        <taxon>Ochrophyta</taxon>
        <taxon>Bolidophyceae</taxon>
        <taxon>Parmales</taxon>
        <taxon>Triparmaceae</taxon>
        <taxon>Triparma</taxon>
    </lineage>
</organism>
<evidence type="ECO:0000256" key="1">
    <source>
        <dbReference type="ARBA" id="ARBA00006768"/>
    </source>
</evidence>
<sequence length="367" mass="40859">MFTIPESSLSNPSLFPHVQNAYIGTILSSPALYVSSLYTSELEWLEAACLSINKSSNPILAEILNPGGGYELSGLCGKLDDYLQDNDIDPLEHGYGARKARLQDPFAYTLKANHRDIDLTVNLDMDTSTATMYSEDDDVRLTWYASASSKNVYVNSVNLKNSKDYEIQYLFEQKLNKGSDDVAFTTVEDGNSKVCKAGEVVRPEKDSEMKYVSQCYTPLPTSILLKPGQAFGIDLYMVVSLEPTVETVSSIYDQLFTTDVFSEHVKSWQDKSAATIRTNNETLNEQIHATIYALRTSLAEDHPYPTSPGGTSTNGYFGLYFWDSEIWIASSLLLLNPLSARTSSYYRLSLLSKYSSFATKTTTKDAE</sequence>
<protein>
    <submittedName>
        <fullName evidence="2">Uncharacterized protein</fullName>
    </submittedName>
</protein>
<dbReference type="PANTHER" id="PTHR11051:SF8">
    <property type="entry name" value="PROTEIN-GLUCOSYLGALACTOSYLHYDROXYLYSINE GLUCOSIDASE"/>
    <property type="match status" value="1"/>
</dbReference>
<dbReference type="AlphaFoldDB" id="A0A9W7E3Q0"/>